<dbReference type="PATRIC" id="fig|1121022.4.peg.4120"/>
<dbReference type="CDD" id="cd00093">
    <property type="entry name" value="HTH_XRE"/>
    <property type="match status" value="1"/>
</dbReference>
<dbReference type="PANTHER" id="PTHR46797">
    <property type="entry name" value="HTH-TYPE TRANSCRIPTIONAL REGULATOR"/>
    <property type="match status" value="1"/>
</dbReference>
<dbReference type="Pfam" id="PF01381">
    <property type="entry name" value="HTH_3"/>
    <property type="match status" value="1"/>
</dbReference>
<comment type="caution">
    <text evidence="5">The sequence shown here is derived from an EMBL/GenBank/DDBJ whole genome shotgun (WGS) entry which is preliminary data.</text>
</comment>
<evidence type="ECO:0000256" key="1">
    <source>
        <dbReference type="ARBA" id="ARBA00023015"/>
    </source>
</evidence>
<dbReference type="InterPro" id="IPR001387">
    <property type="entry name" value="Cro/C1-type_HTH"/>
</dbReference>
<dbReference type="GO" id="GO:0003677">
    <property type="term" value="F:DNA binding"/>
    <property type="evidence" value="ECO:0007669"/>
    <property type="project" value="UniProtKB-KW"/>
</dbReference>
<keyword evidence="3" id="KW-0804">Transcription</keyword>
<dbReference type="PANTHER" id="PTHR46797:SF23">
    <property type="entry name" value="HTH-TYPE TRANSCRIPTIONAL REGULATOR SUTR"/>
    <property type="match status" value="1"/>
</dbReference>
<dbReference type="EMBL" id="AWGB01000068">
    <property type="protein sequence ID" value="ESQ83778.1"/>
    <property type="molecule type" value="Genomic_DNA"/>
</dbReference>
<dbReference type="OrthoDB" id="2986852at2"/>
<proteinExistence type="predicted"/>
<dbReference type="RefSeq" id="WP_018083685.1">
    <property type="nucleotide sequence ID" value="NZ_AQWM01000040.1"/>
</dbReference>
<dbReference type="SUPFAM" id="SSF47413">
    <property type="entry name" value="lambda repressor-like DNA-binding domains"/>
    <property type="match status" value="1"/>
</dbReference>
<dbReference type="Gene3D" id="1.10.260.40">
    <property type="entry name" value="lambda repressor-like DNA-binding domains"/>
    <property type="match status" value="1"/>
</dbReference>
<dbReference type="GO" id="GO:0005829">
    <property type="term" value="C:cytosol"/>
    <property type="evidence" value="ECO:0007669"/>
    <property type="project" value="TreeGrafter"/>
</dbReference>
<feature type="domain" description="HTH cro/C1-type" evidence="4">
    <location>
        <begin position="11"/>
        <end position="66"/>
    </location>
</feature>
<dbReference type="eggNOG" id="COG1476">
    <property type="taxonomic scope" value="Bacteria"/>
</dbReference>
<evidence type="ECO:0000313" key="5">
    <source>
        <dbReference type="EMBL" id="ESQ83778.1"/>
    </source>
</evidence>
<organism evidence="5 6">
    <name type="scientific">Asticcacaulis benevestitus DSM 16100 = ATCC BAA-896</name>
    <dbReference type="NCBI Taxonomy" id="1121022"/>
    <lineage>
        <taxon>Bacteria</taxon>
        <taxon>Pseudomonadati</taxon>
        <taxon>Pseudomonadota</taxon>
        <taxon>Alphaproteobacteria</taxon>
        <taxon>Caulobacterales</taxon>
        <taxon>Caulobacteraceae</taxon>
        <taxon>Asticcacaulis</taxon>
    </lineage>
</organism>
<dbReference type="InterPro" id="IPR050807">
    <property type="entry name" value="TransReg_Diox_bact_type"/>
</dbReference>
<dbReference type="SMART" id="SM00530">
    <property type="entry name" value="HTH_XRE"/>
    <property type="match status" value="1"/>
</dbReference>
<keyword evidence="1" id="KW-0805">Transcription regulation</keyword>
<dbReference type="GO" id="GO:0003700">
    <property type="term" value="F:DNA-binding transcription factor activity"/>
    <property type="evidence" value="ECO:0007669"/>
    <property type="project" value="TreeGrafter"/>
</dbReference>
<evidence type="ECO:0000256" key="2">
    <source>
        <dbReference type="ARBA" id="ARBA00023125"/>
    </source>
</evidence>
<gene>
    <name evidence="5" type="ORF">ABENE_20110</name>
</gene>
<dbReference type="PROSITE" id="PS50943">
    <property type="entry name" value="HTH_CROC1"/>
    <property type="match status" value="1"/>
</dbReference>
<dbReference type="InterPro" id="IPR010982">
    <property type="entry name" value="Lambda_DNA-bd_dom_sf"/>
</dbReference>
<evidence type="ECO:0000256" key="3">
    <source>
        <dbReference type="ARBA" id="ARBA00023163"/>
    </source>
</evidence>
<protein>
    <recommendedName>
        <fullName evidence="4">HTH cro/C1-type domain-containing protein</fullName>
    </recommendedName>
</protein>
<dbReference type="Proteomes" id="UP000017837">
    <property type="component" value="Unassembled WGS sequence"/>
</dbReference>
<accession>V4QXA2</accession>
<dbReference type="AlphaFoldDB" id="V4QXA2"/>
<name>V4QXA2_9CAUL</name>
<keyword evidence="6" id="KW-1185">Reference proteome</keyword>
<sequence length="93" mass="10103">MDIQSVIGLNVAELRRNAKLSQEELAHRIEVVAQTYVSRLEAGKCNPTAATLYLIAKALNVPIADLFSTNGIPSELVEGPLEIKSTRSGKKKI</sequence>
<evidence type="ECO:0000259" key="4">
    <source>
        <dbReference type="PROSITE" id="PS50943"/>
    </source>
</evidence>
<reference evidence="5 6" key="1">
    <citation type="journal article" date="2014" name="Nature">
        <title>Sequential evolution of bacterial morphology by co-option of a developmental regulator.</title>
        <authorList>
            <person name="Jiang C."/>
            <person name="Brown P.J."/>
            <person name="Ducret A."/>
            <person name="Brun Y.V."/>
        </authorList>
    </citation>
    <scope>NUCLEOTIDE SEQUENCE [LARGE SCALE GENOMIC DNA]</scope>
    <source>
        <strain evidence="5 6">DSM 16100</strain>
    </source>
</reference>
<evidence type="ECO:0000313" key="6">
    <source>
        <dbReference type="Proteomes" id="UP000017837"/>
    </source>
</evidence>
<keyword evidence="2" id="KW-0238">DNA-binding</keyword>